<protein>
    <submittedName>
        <fullName evidence="2">Transcriptional regulator</fullName>
    </submittedName>
</protein>
<evidence type="ECO:0000313" key="2">
    <source>
        <dbReference type="WBParaSite" id="Hba_21101"/>
    </source>
</evidence>
<proteinExistence type="predicted"/>
<reference evidence="2" key="1">
    <citation type="submission" date="2016-11" db="UniProtKB">
        <authorList>
            <consortium name="WormBaseParasite"/>
        </authorList>
    </citation>
    <scope>IDENTIFICATION</scope>
</reference>
<organism evidence="1 2">
    <name type="scientific">Heterorhabditis bacteriophora</name>
    <name type="common">Entomopathogenic nematode worm</name>
    <dbReference type="NCBI Taxonomy" id="37862"/>
    <lineage>
        <taxon>Eukaryota</taxon>
        <taxon>Metazoa</taxon>
        <taxon>Ecdysozoa</taxon>
        <taxon>Nematoda</taxon>
        <taxon>Chromadorea</taxon>
        <taxon>Rhabditida</taxon>
        <taxon>Rhabditina</taxon>
        <taxon>Rhabditomorpha</taxon>
        <taxon>Strongyloidea</taxon>
        <taxon>Heterorhabditidae</taxon>
        <taxon>Heterorhabditis</taxon>
    </lineage>
</organism>
<keyword evidence="1" id="KW-1185">Reference proteome</keyword>
<accession>A0A1I7XUA7</accession>
<name>A0A1I7XUA7_HETBA</name>
<evidence type="ECO:0000313" key="1">
    <source>
        <dbReference type="Proteomes" id="UP000095283"/>
    </source>
</evidence>
<dbReference type="WBParaSite" id="Hba_21101">
    <property type="protein sequence ID" value="Hba_21101"/>
    <property type="gene ID" value="Hba_21101"/>
</dbReference>
<dbReference type="AlphaFoldDB" id="A0A1I7XUA7"/>
<sequence>MKKSGGQSTKSCAVDLLRSYLIRLNLSDIASLAQVNGHCLTGRRGQLASNIADYATVIRTIVAI</sequence>
<dbReference type="Proteomes" id="UP000095283">
    <property type="component" value="Unplaced"/>
</dbReference>